<organism evidence="1 2">
    <name type="scientific">Streptomyces alboniger</name>
    <dbReference type="NCBI Taxonomy" id="132473"/>
    <lineage>
        <taxon>Bacteria</taxon>
        <taxon>Bacillati</taxon>
        <taxon>Actinomycetota</taxon>
        <taxon>Actinomycetes</taxon>
        <taxon>Kitasatosporales</taxon>
        <taxon>Streptomycetaceae</taxon>
        <taxon>Streptomyces</taxon>
        <taxon>Streptomyces aurantiacus group</taxon>
    </lineage>
</organism>
<protein>
    <recommendedName>
        <fullName evidence="3">Fe2OG dioxygenase domain-containing protein</fullName>
    </recommendedName>
</protein>
<sequence length="220" mass="23812">MIHISESLVLQTVESFLTPDELTTLRKIMDADPQLADWAPRFEAEVVTAPPQAQEILQQATTRAMPALRRAIPSLRYAAPWAYTVLTAGQRIPTHVDGIPDPGTEHCRLGRIGVVLEEADSGGEFYVETTADDGIWSGRVVGEKENFLAGTPLTRSVPHAPGPDSNPHHSVPGWLAAADRTRWLTDAGAGVAVAYGAQVIHGVRPVRGGRLRKFVTDLLT</sequence>
<dbReference type="EMBL" id="CP023695">
    <property type="protein sequence ID" value="QEV22081.1"/>
    <property type="molecule type" value="Genomic_DNA"/>
</dbReference>
<dbReference type="AlphaFoldDB" id="A0A5J6HUT1"/>
<dbReference type="Proteomes" id="UP000326553">
    <property type="component" value="Chromosome"/>
</dbReference>
<dbReference type="OrthoDB" id="4107102at2"/>
<dbReference type="Gene3D" id="2.60.120.620">
    <property type="entry name" value="q2cbj1_9rhob like domain"/>
    <property type="match status" value="1"/>
</dbReference>
<keyword evidence="2" id="KW-1185">Reference proteome</keyword>
<dbReference type="KEGG" id="salw:CP975_03845"/>
<reference evidence="1 2" key="1">
    <citation type="submission" date="2017-09" db="EMBL/GenBank/DDBJ databases">
        <authorList>
            <person name="Lee N."/>
            <person name="Cho B.-K."/>
        </authorList>
    </citation>
    <scope>NUCLEOTIDE SEQUENCE [LARGE SCALE GENOMIC DNA]</scope>
    <source>
        <strain evidence="1 2">ATCC 12461</strain>
    </source>
</reference>
<accession>A0A5J6HUT1</accession>
<name>A0A5J6HUT1_STRAD</name>
<evidence type="ECO:0008006" key="3">
    <source>
        <dbReference type="Google" id="ProtNLM"/>
    </source>
</evidence>
<evidence type="ECO:0000313" key="1">
    <source>
        <dbReference type="EMBL" id="QEV22081.1"/>
    </source>
</evidence>
<proteinExistence type="predicted"/>
<gene>
    <name evidence="1" type="ORF">CP975_03845</name>
</gene>
<evidence type="ECO:0000313" key="2">
    <source>
        <dbReference type="Proteomes" id="UP000326553"/>
    </source>
</evidence>
<dbReference type="RefSeq" id="WP_055535374.1">
    <property type="nucleotide sequence ID" value="NZ_CP023695.1"/>
</dbReference>